<comment type="caution">
    <text evidence="11">The sequence shown here is derived from an EMBL/GenBank/DDBJ whole genome shotgun (WGS) entry which is preliminary data.</text>
</comment>
<dbReference type="Proteomes" id="UP000095358">
    <property type="component" value="Unassembled WGS sequence"/>
</dbReference>
<dbReference type="InterPro" id="IPR008271">
    <property type="entry name" value="Ser/Thr_kinase_AS"/>
</dbReference>
<dbReference type="PROSITE" id="PS50011">
    <property type="entry name" value="PROTEIN_KINASE_DOM"/>
    <property type="match status" value="1"/>
</dbReference>
<proteinExistence type="inferred from homology"/>
<dbReference type="STRING" id="29833.A0A1E5R6Z1"/>
<keyword evidence="5 9" id="KW-0418">Kinase</keyword>
<keyword evidence="6 7" id="KW-0067">ATP-binding</keyword>
<feature type="domain" description="Protein kinase" evidence="10">
    <location>
        <begin position="12"/>
        <end position="324"/>
    </location>
</feature>
<dbReference type="PROSITE" id="PS00107">
    <property type="entry name" value="PROTEIN_KINASE_ATP"/>
    <property type="match status" value="1"/>
</dbReference>
<dbReference type="GO" id="GO:0004707">
    <property type="term" value="F:MAP kinase activity"/>
    <property type="evidence" value="ECO:0007669"/>
    <property type="project" value="UniProtKB-EC"/>
</dbReference>
<keyword evidence="3 9" id="KW-0808">Transferase</keyword>
<evidence type="ECO:0000256" key="2">
    <source>
        <dbReference type="ARBA" id="ARBA00022527"/>
    </source>
</evidence>
<dbReference type="InterPro" id="IPR000719">
    <property type="entry name" value="Prot_kinase_dom"/>
</dbReference>
<dbReference type="Pfam" id="PF00069">
    <property type="entry name" value="Pkinase"/>
    <property type="match status" value="1"/>
</dbReference>
<feature type="binding site" evidence="7">
    <location>
        <position position="42"/>
    </location>
    <ligand>
        <name>ATP</name>
        <dbReference type="ChEBI" id="CHEBI:30616"/>
    </ligand>
</feature>
<evidence type="ECO:0000256" key="5">
    <source>
        <dbReference type="ARBA" id="ARBA00022777"/>
    </source>
</evidence>
<dbReference type="Gene3D" id="3.30.200.20">
    <property type="entry name" value="Phosphorylase Kinase, domain 1"/>
    <property type="match status" value="1"/>
</dbReference>
<dbReference type="FunFam" id="1.10.510.10:FF:000098">
    <property type="entry name" value="Mitogen-activated protein kinase 1"/>
    <property type="match status" value="1"/>
</dbReference>
<evidence type="ECO:0000256" key="9">
    <source>
        <dbReference type="RuleBase" id="RU361165"/>
    </source>
</evidence>
<name>A0A1E5R6Z1_HANUV</name>
<comment type="cofactor">
    <cofactor evidence="9">
        <name>Mg(2+)</name>
        <dbReference type="ChEBI" id="CHEBI:18420"/>
    </cofactor>
</comment>
<dbReference type="Gene3D" id="1.10.510.10">
    <property type="entry name" value="Transferase(Phosphotransferase) domain 1"/>
    <property type="match status" value="1"/>
</dbReference>
<evidence type="ECO:0000313" key="12">
    <source>
        <dbReference type="Proteomes" id="UP000095358"/>
    </source>
</evidence>
<evidence type="ECO:0000256" key="8">
    <source>
        <dbReference type="RuleBase" id="RU000304"/>
    </source>
</evidence>
<dbReference type="VEuPathDB" id="FungiDB:AWRI3580_g3757"/>
<dbReference type="GO" id="GO:0005524">
    <property type="term" value="F:ATP binding"/>
    <property type="evidence" value="ECO:0007669"/>
    <property type="project" value="UniProtKB-UniRule"/>
</dbReference>
<dbReference type="SMART" id="SM00220">
    <property type="entry name" value="S_TKc"/>
    <property type="match status" value="1"/>
</dbReference>
<keyword evidence="4 7" id="KW-0547">Nucleotide-binding</keyword>
<comment type="catalytic activity">
    <reaction evidence="9">
        <text>L-threonyl-[protein] + ATP = O-phospho-L-threonyl-[protein] + ADP + H(+)</text>
        <dbReference type="Rhea" id="RHEA:46608"/>
        <dbReference type="Rhea" id="RHEA-COMP:11060"/>
        <dbReference type="Rhea" id="RHEA-COMP:11605"/>
        <dbReference type="ChEBI" id="CHEBI:15378"/>
        <dbReference type="ChEBI" id="CHEBI:30013"/>
        <dbReference type="ChEBI" id="CHEBI:30616"/>
        <dbReference type="ChEBI" id="CHEBI:61977"/>
        <dbReference type="ChEBI" id="CHEBI:456216"/>
        <dbReference type="EC" id="2.7.11.24"/>
    </reaction>
</comment>
<dbReference type="OrthoDB" id="192887at2759"/>
<dbReference type="FunFam" id="3.30.200.20:FF:000046">
    <property type="entry name" value="Mitogen-activated protein kinase"/>
    <property type="match status" value="1"/>
</dbReference>
<evidence type="ECO:0000256" key="7">
    <source>
        <dbReference type="PROSITE-ProRule" id="PRU10141"/>
    </source>
</evidence>
<gene>
    <name evidence="11" type="ORF">AWRI3580_g3757</name>
</gene>
<comment type="activity regulation">
    <text evidence="9">Activated by threonine and tyrosine phosphorylation.</text>
</comment>
<dbReference type="InterPro" id="IPR003527">
    <property type="entry name" value="MAP_kinase_CS"/>
</dbReference>
<dbReference type="AlphaFoldDB" id="A0A1E5R6Z1"/>
<keyword evidence="2 8" id="KW-0723">Serine/threonine-protein kinase</keyword>
<dbReference type="InterPro" id="IPR011009">
    <property type="entry name" value="Kinase-like_dom_sf"/>
</dbReference>
<reference evidence="12" key="1">
    <citation type="journal article" date="2016" name="Genome Announc.">
        <title>Genome sequences of three species of Hanseniaspora isolated from spontaneous wine fermentations.</title>
        <authorList>
            <person name="Sternes P.R."/>
            <person name="Lee D."/>
            <person name="Kutyna D.R."/>
            <person name="Borneman A.R."/>
        </authorList>
    </citation>
    <scope>NUCLEOTIDE SEQUENCE [LARGE SCALE GENOMIC DNA]</scope>
    <source>
        <strain evidence="12">AWRI3580</strain>
    </source>
</reference>
<dbReference type="PROSITE" id="PS01351">
    <property type="entry name" value="MAPK"/>
    <property type="match status" value="1"/>
</dbReference>
<evidence type="ECO:0000256" key="6">
    <source>
        <dbReference type="ARBA" id="ARBA00022840"/>
    </source>
</evidence>
<dbReference type="EC" id="2.7.11.24" evidence="1 9"/>
<dbReference type="PROSITE" id="PS00108">
    <property type="entry name" value="PROTEIN_KINASE_ST"/>
    <property type="match status" value="1"/>
</dbReference>
<keyword evidence="9" id="KW-0460">Magnesium</keyword>
<sequence>MAKVLFNITTDFQIESLLGQGAYGIVCSALHKPTGETVAIKKIEPFQKPLFAIRTLREIKVLKHFQRCGSDGQGHENIVHLYDIQKPKSFADFDDIYIIQEYVQTDLHKVINSQVLSDDHLQYFIYQILRGLKFIHGSGLIHRDLKPSNLLINSSCDLKICDFGLARLDPDLVDNKGDDEQLDKMLMTEYVATRWYRAPEVMLTASDYTKSIDVWSVGCILAELLLKRPIFPGKDYKDQLIKIFAVLGTPSMDSLNKLPNKRAKMYILNELPHFEKRDLMRFFQERSAPQLHVNPLAVDLIEKMLQFDPKNRISVDDALKHSYLASYHDPDDEPSGQLLTEDFFKFDKYKDRLNLKDLKTLLWNVIFEDI</sequence>
<evidence type="ECO:0000256" key="3">
    <source>
        <dbReference type="ARBA" id="ARBA00022679"/>
    </source>
</evidence>
<dbReference type="PANTHER" id="PTHR24055">
    <property type="entry name" value="MITOGEN-ACTIVATED PROTEIN KINASE"/>
    <property type="match status" value="1"/>
</dbReference>
<evidence type="ECO:0000256" key="4">
    <source>
        <dbReference type="ARBA" id="ARBA00022741"/>
    </source>
</evidence>
<dbReference type="InterPro" id="IPR050117">
    <property type="entry name" value="MAPK"/>
</dbReference>
<keyword evidence="12" id="KW-1185">Reference proteome</keyword>
<protein>
    <recommendedName>
        <fullName evidence="1 9">Mitogen-activated protein kinase</fullName>
        <ecNumber evidence="1 9">2.7.11.24</ecNumber>
    </recommendedName>
</protein>
<organism evidence="11 12">
    <name type="scientific">Hanseniaspora uvarum</name>
    <name type="common">Yeast</name>
    <name type="synonym">Kloeckera apiculata</name>
    <dbReference type="NCBI Taxonomy" id="29833"/>
    <lineage>
        <taxon>Eukaryota</taxon>
        <taxon>Fungi</taxon>
        <taxon>Dikarya</taxon>
        <taxon>Ascomycota</taxon>
        <taxon>Saccharomycotina</taxon>
        <taxon>Saccharomycetes</taxon>
        <taxon>Saccharomycodales</taxon>
        <taxon>Saccharomycodaceae</taxon>
        <taxon>Hanseniaspora</taxon>
    </lineage>
</organism>
<evidence type="ECO:0000259" key="10">
    <source>
        <dbReference type="PROSITE" id="PS50011"/>
    </source>
</evidence>
<comment type="similarity">
    <text evidence="9">Belongs to the protein kinase superfamily. Ser/Thr protein kinase family. MAP kinase subfamily.</text>
</comment>
<dbReference type="SUPFAM" id="SSF56112">
    <property type="entry name" value="Protein kinase-like (PK-like)"/>
    <property type="match status" value="1"/>
</dbReference>
<evidence type="ECO:0000313" key="11">
    <source>
        <dbReference type="EMBL" id="OEJ82679.1"/>
    </source>
</evidence>
<dbReference type="EMBL" id="LPNN01000009">
    <property type="protein sequence ID" value="OEJ82679.1"/>
    <property type="molecule type" value="Genomic_DNA"/>
</dbReference>
<evidence type="ECO:0000256" key="1">
    <source>
        <dbReference type="ARBA" id="ARBA00012411"/>
    </source>
</evidence>
<dbReference type="InterPro" id="IPR017441">
    <property type="entry name" value="Protein_kinase_ATP_BS"/>
</dbReference>
<accession>A0A1E5R6Z1</accession>